<protein>
    <recommendedName>
        <fullName evidence="11">Ankyrin repeat domain-containing protein 50</fullName>
    </recommendedName>
</protein>
<name>A0A7M7NIZ7_STRPU</name>
<feature type="compositionally biased region" description="Low complexity" evidence="5">
    <location>
        <begin position="1126"/>
        <end position="1147"/>
    </location>
</feature>
<feature type="repeat" description="ANK" evidence="4">
    <location>
        <begin position="945"/>
        <end position="977"/>
    </location>
</feature>
<reference evidence="9" key="2">
    <citation type="submission" date="2021-01" db="UniProtKB">
        <authorList>
            <consortium name="EnsemblMetazoa"/>
        </authorList>
    </citation>
    <scope>IDENTIFICATION</scope>
</reference>
<dbReference type="PANTHER" id="PTHR24173:SF27">
    <property type="entry name" value="ANKYRIN REPEAT AND SOCS BOX PROTEIN 1"/>
    <property type="match status" value="1"/>
</dbReference>
<dbReference type="InterPro" id="IPR036770">
    <property type="entry name" value="Ankyrin_rpt-contain_sf"/>
</dbReference>
<feature type="repeat" description="ANK" evidence="4">
    <location>
        <begin position="745"/>
        <end position="777"/>
    </location>
</feature>
<dbReference type="Pfam" id="PF25520">
    <property type="entry name" value="AAA_lid_TANC1"/>
    <property type="match status" value="1"/>
</dbReference>
<dbReference type="SMART" id="SM00248">
    <property type="entry name" value="ANK"/>
    <property type="match status" value="18"/>
</dbReference>
<feature type="repeat" description="ANK" evidence="4">
    <location>
        <begin position="1011"/>
        <end position="1043"/>
    </location>
</feature>
<dbReference type="PANTHER" id="PTHR24173">
    <property type="entry name" value="ANKYRIN REPEAT CONTAINING"/>
    <property type="match status" value="1"/>
</dbReference>
<feature type="compositionally biased region" description="Low complexity" evidence="5">
    <location>
        <begin position="1232"/>
        <end position="1258"/>
    </location>
</feature>
<keyword evidence="1" id="KW-0597">Phosphoprotein</keyword>
<dbReference type="PROSITE" id="PS50297">
    <property type="entry name" value="ANK_REP_REGION"/>
    <property type="match status" value="15"/>
</dbReference>
<evidence type="ECO:0000259" key="7">
    <source>
        <dbReference type="Pfam" id="PF25520"/>
    </source>
</evidence>
<feature type="repeat" description="ANK" evidence="4">
    <location>
        <begin position="541"/>
        <end position="573"/>
    </location>
</feature>
<feature type="domain" description="TANC1/2-like AAA+ ATPase lid" evidence="7">
    <location>
        <begin position="218"/>
        <end position="302"/>
    </location>
</feature>
<dbReference type="SUPFAM" id="SSF48403">
    <property type="entry name" value="Ankyrin repeat"/>
    <property type="match status" value="2"/>
</dbReference>
<dbReference type="InterPro" id="IPR058018">
    <property type="entry name" value="AAA_lid_TANC1/2"/>
</dbReference>
<dbReference type="PROSITE" id="PS50088">
    <property type="entry name" value="ANK_REPEAT"/>
    <property type="match status" value="15"/>
</dbReference>
<feature type="region of interest" description="Disordered" evidence="5">
    <location>
        <begin position="1068"/>
        <end position="1148"/>
    </location>
</feature>
<evidence type="ECO:0008006" key="11">
    <source>
        <dbReference type="Google" id="ProtNLM"/>
    </source>
</evidence>
<reference evidence="10" key="1">
    <citation type="submission" date="2015-02" db="EMBL/GenBank/DDBJ databases">
        <title>Genome sequencing for Strongylocentrotus purpuratus.</title>
        <authorList>
            <person name="Murali S."/>
            <person name="Liu Y."/>
            <person name="Vee V."/>
            <person name="English A."/>
            <person name="Wang M."/>
            <person name="Skinner E."/>
            <person name="Han Y."/>
            <person name="Muzny D.M."/>
            <person name="Worley K.C."/>
            <person name="Gibbs R.A."/>
        </authorList>
    </citation>
    <scope>NUCLEOTIDE SEQUENCE</scope>
</reference>
<feature type="region of interest" description="Disordered" evidence="5">
    <location>
        <begin position="1400"/>
        <end position="1432"/>
    </location>
</feature>
<keyword evidence="10" id="KW-1185">Reference proteome</keyword>
<sequence>MTTMTSCMLQGKRFYCREWAFQKLVHGLDNRQASRTCGTLIMGGPGSGKSALCSEIVWPNSAGKQRSLTKRMLAYHFCEAHNRESLSVSKFILGLVNMITRSTLIHGYDEKLRDPRVQAVLEPAACERNPDEAFKNGVLVPLCSLNPPSRNCFILVDSVDEAYPVLEGDSPAGSRTIAELLANHHELFPPWLCLLCSARRQSKTVTRMFTGFRKLSLDDLRKSHVVRDVQQYILRRLDHEEAIRTQLSKDTAEMLNQLHIKSNGCIMYLEKVLDGVADGFISLQDITEIPGTLNGLYLWLCQRLFQKKHFTKIRPVLGVMLAAQCPLTELELYACAKTRNFALTREEFQDRLKMMCKILVRSKDNRILLFHHSFSEWLLDVKYCTQKYMCSLTEGHTMLALRYTCSAPDLTPSQVQDFARNLIQAGLSPPLDSSSLALWLIWAGTPLYDCLASQSPKDKQVTQLLVSAGARVVDIDRNSLILQDALDKQESLHSLINSGASINQVDSNGRSLLANAAYSGNLEVVQSLLIYGADVGVTDRTGQTALGLAARHGHVEAVALLLSHDAEVDHVDHDGWTPLRSAAWAGHTDVVTTLLSKGAVVDCSDHNEKRTALRAAAWGGHADIVKTLIDNGANVNQADHEGRTALIAAAYMGHSAIAEYLVNNGAEINHEDFDGRTALSVAAMSIAVNQGHTDVVTLLIEKGAAVDHRDHEGMSPLLVAAYEGHQTVVELLLEGGADVDHTDNNNRTALIVAASMGHPSIVRTLLYWGAAVDTIDGEGRTVLSIAASQGTCDIVRMLLERGLDEMHKDNHGWTPLHMCAYEGHQDVCLAILEQGPHVTVDIADRDGRTPLVLAAQEGHMEGVKVLLLHGANVCHISHDGRTALRAAASEGHQDLVHLFLEHGAEINYRDAEGRSTMYMLALENKLPMAQSFLANGADTELCDTEGRTALHVASWQGHSEMVSLILQNNANPNAVDKERRSVLQSAAWQGHVSVAKVLLERGADINHTCNQGASALCIAAQEGHVDVVKALLQYGANPNHADQHGRTPMKVALKGGHEEVSKLLEDYGVQNPLSPPSSRASSKRSGSSLSSSNSDNKPSVLTNGALLQGSSPSNSPDSTYDKRKSCTSNPSTKSSSNLTNSTNNSCLHLSGMRENRSTATSFTEQVQQHMVSHKRAPSPRTCSPDPALMRNGTPTKITPTSSFQTIPENITTAHSSEQLQGTPKHGSRRHPSGASSAASRRAQSPAHASSRSSSPSMHQQREQLSATPSEASSQPSPRHSPRRQSSSSAPSSPTNSDERKPPPTPQRVRKSSNPLPNGSSQHIMVHNVKSASPSPTRRAVPRTSSQQKPPKMGNGHFQNHQDVPSPWHKQQSHMHLIQQHQECQQSLYRASSLGSINSQELNTSFQNPSNGSHPYPPQDYSPRLSRKQMNDSNGSCHYCGQNQPSPTHGAKHSFQQSVIMQQNEMKITSSHHRSNSQPVNLTPDQMKAFARKASLPNSFNQINIQRLMGAQNNRVPGSPEPRARRSGICTNPKFQRKANTGTGISTSQGMLNQSGIITNGNGLSPLEIKQAAKIGFEGSSRNGYKKETPL</sequence>
<dbReference type="InterPro" id="IPR002110">
    <property type="entry name" value="Ankyrin_rpt"/>
</dbReference>
<feature type="region of interest" description="Disordered" evidence="5">
    <location>
        <begin position="1215"/>
        <end position="1381"/>
    </location>
</feature>
<feature type="region of interest" description="Disordered" evidence="5">
    <location>
        <begin position="1168"/>
        <end position="1202"/>
    </location>
</feature>
<evidence type="ECO:0000259" key="6">
    <source>
        <dbReference type="Pfam" id="PF24883"/>
    </source>
</evidence>
<feature type="repeat" description="ANK" evidence="4">
    <location>
        <begin position="811"/>
        <end position="843"/>
    </location>
</feature>
<feature type="repeat" description="ANK" evidence="4">
    <location>
        <begin position="574"/>
        <end position="606"/>
    </location>
</feature>
<evidence type="ECO:0000313" key="9">
    <source>
        <dbReference type="EnsemblMetazoa" id="XP_030837012"/>
    </source>
</evidence>
<keyword evidence="3 4" id="KW-0040">ANK repeat</keyword>
<feature type="repeat" description="ANK" evidence="4">
    <location>
        <begin position="641"/>
        <end position="673"/>
    </location>
</feature>
<keyword evidence="2" id="KW-0677">Repeat</keyword>
<evidence type="ECO:0000313" key="10">
    <source>
        <dbReference type="Proteomes" id="UP000007110"/>
    </source>
</evidence>
<feature type="repeat" description="ANK" evidence="4">
    <location>
        <begin position="846"/>
        <end position="878"/>
    </location>
</feature>
<dbReference type="Pfam" id="PF25521">
    <property type="entry name" value="WHD_TANC1"/>
    <property type="match status" value="1"/>
</dbReference>
<evidence type="ECO:0000256" key="3">
    <source>
        <dbReference type="ARBA" id="ARBA00023043"/>
    </source>
</evidence>
<organism evidence="9 10">
    <name type="scientific">Strongylocentrotus purpuratus</name>
    <name type="common">Purple sea urchin</name>
    <dbReference type="NCBI Taxonomy" id="7668"/>
    <lineage>
        <taxon>Eukaryota</taxon>
        <taxon>Metazoa</taxon>
        <taxon>Echinodermata</taxon>
        <taxon>Eleutherozoa</taxon>
        <taxon>Echinozoa</taxon>
        <taxon>Echinoidea</taxon>
        <taxon>Euechinoidea</taxon>
        <taxon>Echinacea</taxon>
        <taxon>Camarodonta</taxon>
        <taxon>Echinidea</taxon>
        <taxon>Strongylocentrotidae</taxon>
        <taxon>Strongylocentrotus</taxon>
    </lineage>
</organism>
<feature type="compositionally biased region" description="Polar residues" evidence="5">
    <location>
        <begin position="1400"/>
        <end position="1412"/>
    </location>
</feature>
<feature type="compositionally biased region" description="Polar residues" evidence="5">
    <location>
        <begin position="1528"/>
        <end position="1550"/>
    </location>
</feature>
<evidence type="ECO:0000256" key="5">
    <source>
        <dbReference type="SAM" id="MobiDB-lite"/>
    </source>
</evidence>
<evidence type="ECO:0000256" key="1">
    <source>
        <dbReference type="ARBA" id="ARBA00022553"/>
    </source>
</evidence>
<dbReference type="InParanoid" id="A0A7M7NIZ7"/>
<dbReference type="InterPro" id="IPR058056">
    <property type="entry name" value="WH_TANC1/2"/>
</dbReference>
<accession>A0A7M7NIZ7</accession>
<dbReference type="OrthoDB" id="427518at2759"/>
<dbReference type="OMA" id="CKIMVPS"/>
<dbReference type="Pfam" id="PF24883">
    <property type="entry name" value="NPHP3_N"/>
    <property type="match status" value="1"/>
</dbReference>
<feature type="compositionally biased region" description="Polar residues" evidence="5">
    <location>
        <begin position="1192"/>
        <end position="1202"/>
    </location>
</feature>
<feature type="compositionally biased region" description="Low complexity" evidence="5">
    <location>
        <begin position="1271"/>
        <end position="1293"/>
    </location>
</feature>
<dbReference type="Gene3D" id="1.25.40.20">
    <property type="entry name" value="Ankyrin repeat-containing domain"/>
    <property type="match status" value="5"/>
</dbReference>
<dbReference type="Pfam" id="PF13637">
    <property type="entry name" value="Ank_4"/>
    <property type="match status" value="1"/>
</dbReference>
<dbReference type="KEGG" id="spu:587030"/>
<dbReference type="GeneID" id="587030"/>
<evidence type="ECO:0000256" key="2">
    <source>
        <dbReference type="ARBA" id="ARBA00022737"/>
    </source>
</evidence>
<feature type="repeat" description="ANK" evidence="4">
    <location>
        <begin position="712"/>
        <end position="744"/>
    </location>
</feature>
<dbReference type="PRINTS" id="PR01415">
    <property type="entry name" value="ANKYRIN"/>
</dbReference>
<evidence type="ECO:0000256" key="4">
    <source>
        <dbReference type="PROSITE-ProRule" id="PRU00023"/>
    </source>
</evidence>
<feature type="repeat" description="ANK" evidence="4">
    <location>
        <begin position="778"/>
        <end position="810"/>
    </location>
</feature>
<feature type="repeat" description="ANK" evidence="4">
    <location>
        <begin position="608"/>
        <end position="640"/>
    </location>
</feature>
<dbReference type="Proteomes" id="UP000007110">
    <property type="component" value="Unassembled WGS sequence"/>
</dbReference>
<proteinExistence type="predicted"/>
<evidence type="ECO:0000259" key="8">
    <source>
        <dbReference type="Pfam" id="PF25521"/>
    </source>
</evidence>
<feature type="compositionally biased region" description="Polar residues" evidence="5">
    <location>
        <begin position="1311"/>
        <end position="1322"/>
    </location>
</feature>
<feature type="repeat" description="ANK" evidence="4">
    <location>
        <begin position="508"/>
        <end position="540"/>
    </location>
</feature>
<feature type="compositionally biased region" description="Polar residues" evidence="5">
    <location>
        <begin position="1108"/>
        <end position="1118"/>
    </location>
</feature>
<feature type="domain" description="Nephrocystin 3-like N-terminal" evidence="6">
    <location>
        <begin position="35"/>
        <end position="197"/>
    </location>
</feature>
<feature type="domain" description="TANC1/2-like winged helix" evidence="8">
    <location>
        <begin position="303"/>
        <end position="426"/>
    </location>
</feature>
<feature type="compositionally biased region" description="Low complexity" evidence="5">
    <location>
        <begin position="1076"/>
        <end position="1099"/>
    </location>
</feature>
<dbReference type="InterPro" id="IPR056884">
    <property type="entry name" value="NPHP3-like_N"/>
</dbReference>
<feature type="repeat" description="ANK" evidence="4">
    <location>
        <begin position="674"/>
        <end position="711"/>
    </location>
</feature>
<feature type="repeat" description="ANK" evidence="4">
    <location>
        <begin position="879"/>
        <end position="911"/>
    </location>
</feature>
<feature type="repeat" description="ANK" evidence="4">
    <location>
        <begin position="978"/>
        <end position="1010"/>
    </location>
</feature>
<dbReference type="Pfam" id="PF12796">
    <property type="entry name" value="Ank_2"/>
    <property type="match status" value="5"/>
</dbReference>
<dbReference type="CTD" id="57182"/>
<dbReference type="EnsemblMetazoa" id="XM_030981152">
    <property type="protein sequence ID" value="XP_030837012"/>
    <property type="gene ID" value="LOC587030"/>
</dbReference>
<dbReference type="RefSeq" id="XP_030837012.1">
    <property type="nucleotide sequence ID" value="XM_030981152.1"/>
</dbReference>
<feature type="region of interest" description="Disordered" evidence="5">
    <location>
        <begin position="1511"/>
        <end position="1550"/>
    </location>
</feature>